<dbReference type="GeneID" id="77487195"/>
<organism evidence="1 2">
    <name type="scientific">Enterococcus thailandicus</name>
    <dbReference type="NCBI Taxonomy" id="417368"/>
    <lineage>
        <taxon>Bacteria</taxon>
        <taxon>Bacillati</taxon>
        <taxon>Bacillota</taxon>
        <taxon>Bacilli</taxon>
        <taxon>Lactobacillales</taxon>
        <taxon>Enterococcaceae</taxon>
        <taxon>Enterococcus</taxon>
    </lineage>
</organism>
<reference evidence="1 2" key="1">
    <citation type="submission" date="2019-07" db="EMBL/GenBank/DDBJ databases">
        <title>Whole genome shotgun sequence of Enterococcus thailandicus NBRC 101867.</title>
        <authorList>
            <person name="Hosoyama A."/>
            <person name="Uohara A."/>
            <person name="Ohji S."/>
            <person name="Ichikawa N."/>
        </authorList>
    </citation>
    <scope>NUCLEOTIDE SEQUENCE [LARGE SCALE GENOMIC DNA]</scope>
    <source>
        <strain evidence="1 2">NBRC 101867</strain>
    </source>
</reference>
<name>A0A249SIN5_ENTTH</name>
<protein>
    <submittedName>
        <fullName evidence="1">Uncharacterized protein</fullName>
    </submittedName>
</protein>
<comment type="caution">
    <text evidence="1">The sequence shown here is derived from an EMBL/GenBank/DDBJ whole genome shotgun (WGS) entry which is preliminary data.</text>
</comment>
<sequence>MKSLGFIRLFQFFLLIASLFFAMKHNLLLALFIWALSGGLSFTVPQKYRFPFWSPYKGLLFPVWIENIMDLVITIGVLLLVIFFS</sequence>
<proteinExistence type="predicted"/>
<dbReference type="AlphaFoldDB" id="A0A249SIN5"/>
<accession>A0A249SIN5</accession>
<evidence type="ECO:0000313" key="2">
    <source>
        <dbReference type="Proteomes" id="UP000321361"/>
    </source>
</evidence>
<dbReference type="RefSeq" id="WP_071868327.1">
    <property type="nucleotide sequence ID" value="NZ_BJUG01000002.1"/>
</dbReference>
<dbReference type="EMBL" id="BJUG01000002">
    <property type="protein sequence ID" value="GEK36330.1"/>
    <property type="molecule type" value="Genomic_DNA"/>
</dbReference>
<dbReference type="Proteomes" id="UP000321361">
    <property type="component" value="Unassembled WGS sequence"/>
</dbReference>
<gene>
    <name evidence="1" type="ORF">ETH01_06170</name>
</gene>
<evidence type="ECO:0000313" key="1">
    <source>
        <dbReference type="EMBL" id="GEK36330.1"/>
    </source>
</evidence>
<dbReference type="KEGG" id="eth:CK496_06025"/>